<proteinExistence type="predicted"/>
<dbReference type="InterPro" id="IPR012312">
    <property type="entry name" value="Hemerythrin-like"/>
</dbReference>
<dbReference type="Gene3D" id="1.20.120.520">
    <property type="entry name" value="nmb1532 protein domain like"/>
    <property type="match status" value="1"/>
</dbReference>
<dbReference type="PANTHER" id="PTHR35585">
    <property type="entry name" value="HHE DOMAIN PROTEIN (AFU_ORTHOLOGUE AFUA_4G00730)"/>
    <property type="match status" value="1"/>
</dbReference>
<keyword evidence="3" id="KW-1185">Reference proteome</keyword>
<organism evidence="2 3">
    <name type="scientific">Acidiferrimicrobium australe</name>
    <dbReference type="NCBI Taxonomy" id="2664430"/>
    <lineage>
        <taxon>Bacteria</taxon>
        <taxon>Bacillati</taxon>
        <taxon>Actinomycetota</taxon>
        <taxon>Acidimicrobiia</taxon>
        <taxon>Acidimicrobiales</taxon>
        <taxon>Acidimicrobiaceae</taxon>
        <taxon>Acidiferrimicrobium</taxon>
    </lineage>
</organism>
<evidence type="ECO:0000313" key="3">
    <source>
        <dbReference type="Proteomes" id="UP000437736"/>
    </source>
</evidence>
<dbReference type="Proteomes" id="UP000437736">
    <property type="component" value="Unassembled WGS sequence"/>
</dbReference>
<comment type="caution">
    <text evidence="2">The sequence shown here is derived from an EMBL/GenBank/DDBJ whole genome shotgun (WGS) entry which is preliminary data.</text>
</comment>
<dbReference type="PANTHER" id="PTHR35585:SF1">
    <property type="entry name" value="HHE DOMAIN PROTEIN (AFU_ORTHOLOGUE AFUA_4G00730)"/>
    <property type="match status" value="1"/>
</dbReference>
<protein>
    <recommendedName>
        <fullName evidence="1">Hemerythrin-like domain-containing protein</fullName>
    </recommendedName>
</protein>
<reference evidence="2 3" key="1">
    <citation type="submission" date="2019-11" db="EMBL/GenBank/DDBJ databases">
        <title>Acidiferrimicrobium australis gen. nov., sp. nov., an acidophilic and obligately heterotrophic, member of the Actinobacteria that catalyses dissimilatory oxido- reduction of iron isolated from metal-rich acidic water in Chile.</title>
        <authorList>
            <person name="Gonzalez D."/>
            <person name="Huber K."/>
            <person name="Hedrich S."/>
            <person name="Rojas-Villalobos C."/>
            <person name="Quatrini R."/>
            <person name="Dinamarca M.A."/>
            <person name="Schwarz A."/>
            <person name="Canales C."/>
            <person name="Nancucheo I."/>
        </authorList>
    </citation>
    <scope>NUCLEOTIDE SEQUENCE [LARGE SCALE GENOMIC DNA]</scope>
    <source>
        <strain evidence="2 3">USS-CCA1</strain>
    </source>
</reference>
<dbReference type="Pfam" id="PF01814">
    <property type="entry name" value="Hemerythrin"/>
    <property type="match status" value="1"/>
</dbReference>
<accession>A0ABW9QWH5</accession>
<feature type="domain" description="Hemerythrin-like" evidence="1">
    <location>
        <begin position="9"/>
        <end position="126"/>
    </location>
</feature>
<evidence type="ECO:0000259" key="1">
    <source>
        <dbReference type="Pfam" id="PF01814"/>
    </source>
</evidence>
<sequence>MRRNGLQDGLSIIDEDHRRVREILDELRPEDPGDFPDRKVVEHLIVEESRHEVAEEIWMWPLARDITHAPGLAARGLNQEFHAKRLLSRLRHLPRRTAEANALLERVQYSLREHMLYEEREILPLIRQGMDEELSAQVGELLTAARSAAPTRPRPYLPAWPGLLRASAPIVGRLDRARDLTRRRGR</sequence>
<dbReference type="EMBL" id="WJHE01000729">
    <property type="protein sequence ID" value="MST33793.1"/>
    <property type="molecule type" value="Genomic_DNA"/>
</dbReference>
<name>A0ABW9QWH5_9ACTN</name>
<evidence type="ECO:0000313" key="2">
    <source>
        <dbReference type="EMBL" id="MST33793.1"/>
    </source>
</evidence>
<gene>
    <name evidence="2" type="ORF">GHK86_13835</name>
</gene>